<keyword evidence="5 14" id="KW-0347">Helicase</keyword>
<organism evidence="17">
    <name type="scientific">Woronichinia naegeliana WA131</name>
    <dbReference type="NCBI Taxonomy" id="2824559"/>
    <lineage>
        <taxon>Bacteria</taxon>
        <taxon>Bacillati</taxon>
        <taxon>Cyanobacteriota</taxon>
        <taxon>Cyanophyceae</taxon>
        <taxon>Synechococcales</taxon>
        <taxon>Coelosphaeriaceae</taxon>
        <taxon>Woronichinia</taxon>
    </lineage>
</organism>
<dbReference type="InterPro" id="IPR038726">
    <property type="entry name" value="PDDEXK_AddAB-type"/>
</dbReference>
<evidence type="ECO:0000256" key="6">
    <source>
        <dbReference type="ARBA" id="ARBA00022839"/>
    </source>
</evidence>
<dbReference type="Proteomes" id="UP001065613">
    <property type="component" value="Chromosome"/>
</dbReference>
<dbReference type="EC" id="5.6.2.4" evidence="12"/>
<evidence type="ECO:0000256" key="11">
    <source>
        <dbReference type="ARBA" id="ARBA00034617"/>
    </source>
</evidence>
<dbReference type="PANTHER" id="PTHR11070">
    <property type="entry name" value="UVRD / RECB / PCRA DNA HELICASE FAMILY MEMBER"/>
    <property type="match status" value="1"/>
</dbReference>
<keyword evidence="3" id="KW-0227">DNA damage</keyword>
<dbReference type="PROSITE" id="PS51217">
    <property type="entry name" value="UVRD_HELICASE_CTER"/>
    <property type="match status" value="1"/>
</dbReference>
<dbReference type="AlphaFoldDB" id="A0A977PV17"/>
<name>A0A977PV17_9CYAN</name>
<keyword evidence="10" id="KW-0413">Isomerase</keyword>
<proteinExistence type="predicted"/>
<dbReference type="InterPro" id="IPR027417">
    <property type="entry name" value="P-loop_NTPase"/>
</dbReference>
<dbReference type="PROSITE" id="PS51198">
    <property type="entry name" value="UVRD_HELICASE_ATP_BIND"/>
    <property type="match status" value="1"/>
</dbReference>
<feature type="binding site" evidence="14">
    <location>
        <begin position="21"/>
        <end position="28"/>
    </location>
    <ligand>
        <name>ATP</name>
        <dbReference type="ChEBI" id="CHEBI:30616"/>
    </ligand>
</feature>
<accession>A0A977PV17</accession>
<evidence type="ECO:0000256" key="2">
    <source>
        <dbReference type="ARBA" id="ARBA00022741"/>
    </source>
</evidence>
<dbReference type="InterPro" id="IPR014016">
    <property type="entry name" value="UvrD-like_ATP-bd"/>
</dbReference>
<gene>
    <name evidence="17" type="ORF">KA717_25110</name>
</gene>
<dbReference type="GO" id="GO:0004527">
    <property type="term" value="F:exonuclease activity"/>
    <property type="evidence" value="ECO:0007669"/>
    <property type="project" value="UniProtKB-KW"/>
</dbReference>
<evidence type="ECO:0000256" key="12">
    <source>
        <dbReference type="ARBA" id="ARBA00034808"/>
    </source>
</evidence>
<sequence>MSLTPDQQRAAHAPHSVCVTAGAGTGKTFMLAARYLYHLQQGYSPLQIVAVTFTNKAATELRSRIRQTVLSQASDRSDWLAELEAAPISTFHSLAGRICREQAQIVGIPPDFTALEEWEGQLWQTEHLAAALDHLPSELYANIPYSLMREAMLAFLGDRLSAERALNCDSTQWENALKTFREKELEKLIQETIWQNAWQCFHQIIGKSGDKIEEARQIVLEAMVAIQAGENIAVKLNQIAKVDLRGGSAKSWASKEDLAEVKEHLKAMKEWVKSIEKAGLLTLTMGELDQQIVATLPDLKRAFEFVQNYLSQIKQQQRILDFNDLEVYALKALNNPNVKEYYSQRWQVFLIDEFQDTNPIQSEILSCLTSLKNSPILKDSKPLDALNSPQNSGADGAKILTLVGDEKQSIYGFRRADITIFQSWRSQINYDVALNTSFRSHENLINHINQLFQPVLNDLHQNLEADRNIAPHPAPHLEIFAVTPDPDLKPKPPVENCRQVEAERIADIIENLLQKKVPIWDKKLEEHRAIAPQDIAILSRSWSPLEIYGQALTNRQINGKPIPVVQTKGGNLLESREVKDGITLLRFLADPKDNLALIAVLRSPFFTISDRLLAELATERSEKSWWQIIQESNLSELIPVVTTLKTLLKRRRSDSPSRLLQWSDRLTGYTAVIANLPDAQRRLADWQGFIHLVRQLEMGLADVFTVVRRLQRIQAHQLALPRPPLEARNAVALMTIHGAKGLEWSVIIVPDLTRASPNDTSIIRFDPQVGVSWSLADDEGEKQKPALFTLLEQQQKQREAEEAKRLLYVALTRARDRLILTAPQTKGLGLDLLQPGIIGNFEVQRIPYEPQRITAFVAPLPPVSETIAPLLLHPVHAQGLRLPVTALTDYARCPKRFDYAHMEGHPGLTTGTTNFARELGTLTHTALEKKITQLDRLQSYQPELPTDKIAEALTLADRFRTSSTYATVQTGNWEKPLQFQRSGITFTGKADLVGADFVLDIKTDQEFDPQEHRFQLWAYAYSFDKSQAHIAYLRHDRLHTFTSQDLAKIAIEAEDLITQLGDRRIDPTPSVANCSICPYSVICESSVS</sequence>
<feature type="domain" description="UvrD-like helicase ATP-binding" evidence="15">
    <location>
        <begin position="1"/>
        <end position="441"/>
    </location>
</feature>
<evidence type="ECO:0000256" key="1">
    <source>
        <dbReference type="ARBA" id="ARBA00022722"/>
    </source>
</evidence>
<keyword evidence="7 14" id="KW-0067">ATP-binding</keyword>
<reference evidence="17" key="1">
    <citation type="submission" date="2021-04" db="EMBL/GenBank/DDBJ databases">
        <title>Genome sequence of Woronichinia naegeliana from Washington state freshwater lake bloom.</title>
        <authorList>
            <person name="Dreher T.W."/>
        </authorList>
    </citation>
    <scope>NUCLEOTIDE SEQUENCE</scope>
    <source>
        <strain evidence="17">WA131</strain>
    </source>
</reference>
<evidence type="ECO:0000256" key="9">
    <source>
        <dbReference type="ARBA" id="ARBA00023204"/>
    </source>
</evidence>
<keyword evidence="9" id="KW-0234">DNA repair</keyword>
<keyword evidence="4 14" id="KW-0378">Hydrolase</keyword>
<evidence type="ECO:0000256" key="4">
    <source>
        <dbReference type="ARBA" id="ARBA00022801"/>
    </source>
</evidence>
<dbReference type="GO" id="GO:0005524">
    <property type="term" value="F:ATP binding"/>
    <property type="evidence" value="ECO:0007669"/>
    <property type="project" value="UniProtKB-UniRule"/>
</dbReference>
<evidence type="ECO:0000256" key="3">
    <source>
        <dbReference type="ARBA" id="ARBA00022763"/>
    </source>
</evidence>
<evidence type="ECO:0000313" key="17">
    <source>
        <dbReference type="EMBL" id="UXE59185.1"/>
    </source>
</evidence>
<dbReference type="InterPro" id="IPR011604">
    <property type="entry name" value="PDDEXK-like_dom_sf"/>
</dbReference>
<dbReference type="EMBL" id="CP073041">
    <property type="protein sequence ID" value="UXE59185.1"/>
    <property type="molecule type" value="Genomic_DNA"/>
</dbReference>
<comment type="catalytic activity">
    <reaction evidence="13">
        <text>ATP + H2O = ADP + phosphate + H(+)</text>
        <dbReference type="Rhea" id="RHEA:13065"/>
        <dbReference type="ChEBI" id="CHEBI:15377"/>
        <dbReference type="ChEBI" id="CHEBI:15378"/>
        <dbReference type="ChEBI" id="CHEBI:30616"/>
        <dbReference type="ChEBI" id="CHEBI:43474"/>
        <dbReference type="ChEBI" id="CHEBI:456216"/>
        <dbReference type="EC" id="5.6.2.4"/>
    </reaction>
</comment>
<evidence type="ECO:0000259" key="15">
    <source>
        <dbReference type="PROSITE" id="PS51198"/>
    </source>
</evidence>
<dbReference type="PANTHER" id="PTHR11070:SF2">
    <property type="entry name" value="ATP-DEPENDENT DNA HELICASE SRS2"/>
    <property type="match status" value="1"/>
</dbReference>
<keyword evidence="8" id="KW-0238">DNA-binding</keyword>
<dbReference type="GO" id="GO:0000725">
    <property type="term" value="P:recombinational repair"/>
    <property type="evidence" value="ECO:0007669"/>
    <property type="project" value="TreeGrafter"/>
</dbReference>
<dbReference type="Gene3D" id="3.90.320.10">
    <property type="match status" value="1"/>
</dbReference>
<dbReference type="GO" id="GO:0003677">
    <property type="term" value="F:DNA binding"/>
    <property type="evidence" value="ECO:0007669"/>
    <property type="project" value="UniProtKB-KW"/>
</dbReference>
<comment type="catalytic activity">
    <reaction evidence="11">
        <text>Couples ATP hydrolysis with the unwinding of duplex DNA by translocating in the 3'-5' direction.</text>
        <dbReference type="EC" id="5.6.2.4"/>
    </reaction>
</comment>
<protein>
    <recommendedName>
        <fullName evidence="12">DNA 3'-5' helicase</fullName>
        <ecNumber evidence="12">5.6.2.4</ecNumber>
    </recommendedName>
</protein>
<feature type="domain" description="UvrD-like helicase C-terminal" evidence="16">
    <location>
        <begin position="460"/>
        <end position="741"/>
    </location>
</feature>
<dbReference type="SUPFAM" id="SSF52540">
    <property type="entry name" value="P-loop containing nucleoside triphosphate hydrolases"/>
    <property type="match status" value="1"/>
</dbReference>
<dbReference type="KEGG" id="wna:KA717_25110"/>
<evidence type="ECO:0000256" key="13">
    <source>
        <dbReference type="ARBA" id="ARBA00048988"/>
    </source>
</evidence>
<dbReference type="Gene3D" id="3.40.50.300">
    <property type="entry name" value="P-loop containing nucleotide triphosphate hydrolases"/>
    <property type="match status" value="4"/>
</dbReference>
<keyword evidence="2 14" id="KW-0547">Nucleotide-binding</keyword>
<dbReference type="GO" id="GO:0005829">
    <property type="term" value="C:cytosol"/>
    <property type="evidence" value="ECO:0007669"/>
    <property type="project" value="TreeGrafter"/>
</dbReference>
<dbReference type="Pfam" id="PF13361">
    <property type="entry name" value="UvrD_C"/>
    <property type="match status" value="1"/>
</dbReference>
<evidence type="ECO:0000259" key="16">
    <source>
        <dbReference type="PROSITE" id="PS51217"/>
    </source>
</evidence>
<keyword evidence="6" id="KW-0269">Exonuclease</keyword>
<dbReference type="Pfam" id="PF00580">
    <property type="entry name" value="UvrD-helicase"/>
    <property type="match status" value="1"/>
</dbReference>
<dbReference type="InterPro" id="IPR000212">
    <property type="entry name" value="DNA_helicase_UvrD/REP"/>
</dbReference>
<evidence type="ECO:0000256" key="7">
    <source>
        <dbReference type="ARBA" id="ARBA00022840"/>
    </source>
</evidence>
<evidence type="ECO:0000256" key="10">
    <source>
        <dbReference type="ARBA" id="ARBA00023235"/>
    </source>
</evidence>
<dbReference type="Pfam" id="PF12705">
    <property type="entry name" value="PDDEXK_1"/>
    <property type="match status" value="1"/>
</dbReference>
<keyword evidence="1" id="KW-0540">Nuclease</keyword>
<evidence type="ECO:0000256" key="5">
    <source>
        <dbReference type="ARBA" id="ARBA00022806"/>
    </source>
</evidence>
<dbReference type="InterPro" id="IPR014017">
    <property type="entry name" value="DNA_helicase_UvrD-like_C"/>
</dbReference>
<evidence type="ECO:0000256" key="14">
    <source>
        <dbReference type="PROSITE-ProRule" id="PRU00560"/>
    </source>
</evidence>
<evidence type="ECO:0000256" key="8">
    <source>
        <dbReference type="ARBA" id="ARBA00023125"/>
    </source>
</evidence>
<dbReference type="GO" id="GO:0043138">
    <property type="term" value="F:3'-5' DNA helicase activity"/>
    <property type="evidence" value="ECO:0007669"/>
    <property type="project" value="UniProtKB-EC"/>
</dbReference>